<organism evidence="3 4">
    <name type="scientific">Mucilaginibacter gossypii</name>
    <dbReference type="NCBI Taxonomy" id="551996"/>
    <lineage>
        <taxon>Bacteria</taxon>
        <taxon>Pseudomonadati</taxon>
        <taxon>Bacteroidota</taxon>
        <taxon>Sphingobacteriia</taxon>
        <taxon>Sphingobacteriales</taxon>
        <taxon>Sphingobacteriaceae</taxon>
        <taxon>Mucilaginibacter</taxon>
    </lineage>
</organism>
<dbReference type="PRINTS" id="PR00406">
    <property type="entry name" value="CYTB5RDTASE"/>
</dbReference>
<dbReference type="InterPro" id="IPR036010">
    <property type="entry name" value="2Fe-2S_ferredoxin-like_sf"/>
</dbReference>
<evidence type="ECO:0000313" key="3">
    <source>
        <dbReference type="EMBL" id="SDI01637.1"/>
    </source>
</evidence>
<dbReference type="SUPFAM" id="SSF52343">
    <property type="entry name" value="Ferredoxin reductase-like, C-terminal NADP-linked domain"/>
    <property type="match status" value="1"/>
</dbReference>
<dbReference type="AlphaFoldDB" id="A0A1G8H4P9"/>
<dbReference type="Proteomes" id="UP000199705">
    <property type="component" value="Unassembled WGS sequence"/>
</dbReference>
<dbReference type="PROSITE" id="PS00197">
    <property type="entry name" value="2FE2S_FER_1"/>
    <property type="match status" value="1"/>
</dbReference>
<evidence type="ECO:0000259" key="2">
    <source>
        <dbReference type="PROSITE" id="PS51384"/>
    </source>
</evidence>
<evidence type="ECO:0000259" key="1">
    <source>
        <dbReference type="PROSITE" id="PS51085"/>
    </source>
</evidence>
<evidence type="ECO:0000313" key="4">
    <source>
        <dbReference type="Proteomes" id="UP000199705"/>
    </source>
</evidence>
<sequence>MTEEILKLKVERIKWETPDTATFYLSSIDSNLIPYTAGQFITLIFNHRQEEIRRSYSLSSSPDEPYPAITIKRITNGEISRFMLTKIKEGDELTALAPAGRFIISDHQQEKDLFLFAGGSGITPIFSQLKYILNREGKSRLTLIYSNQNAASILFKNELDKLAAKHPERLTIIYLLSSEGNRLNPDKVEKLVKQYASFNLANAEFYLCGPFAFMRMIRFDLVYMGIDQVKIRRENFVLETVAVTSSFTNFPPKNIKIKYRGELHDIVVGENQSILQAALQNNIPLPYSCRGGICSTCMVKCTGGKVEMVKNDVLTEADLAQGWILTCTGHPLDDEVVIGPPAP</sequence>
<feature type="domain" description="FAD-binding FR-type" evidence="2">
    <location>
        <begin position="3"/>
        <end position="105"/>
    </location>
</feature>
<dbReference type="InterPro" id="IPR017938">
    <property type="entry name" value="Riboflavin_synthase-like_b-brl"/>
</dbReference>
<feature type="domain" description="2Fe-2S ferredoxin-type" evidence="1">
    <location>
        <begin position="253"/>
        <end position="343"/>
    </location>
</feature>
<dbReference type="CDD" id="cd00207">
    <property type="entry name" value="fer2"/>
    <property type="match status" value="1"/>
</dbReference>
<dbReference type="Gene3D" id="2.40.30.10">
    <property type="entry name" value="Translation factors"/>
    <property type="match status" value="1"/>
</dbReference>
<dbReference type="GO" id="GO:0016491">
    <property type="term" value="F:oxidoreductase activity"/>
    <property type="evidence" value="ECO:0007669"/>
    <property type="project" value="InterPro"/>
</dbReference>
<gene>
    <name evidence="3" type="ORF">SAMN05192573_11539</name>
</gene>
<reference evidence="4" key="1">
    <citation type="submission" date="2016-10" db="EMBL/GenBank/DDBJ databases">
        <authorList>
            <person name="Varghese N."/>
            <person name="Submissions S."/>
        </authorList>
    </citation>
    <scope>NUCLEOTIDE SEQUENCE [LARGE SCALE GENOMIC DNA]</scope>
    <source>
        <strain evidence="4">Gh-67</strain>
    </source>
</reference>
<dbReference type="PANTHER" id="PTHR47354:SF5">
    <property type="entry name" value="PROTEIN RFBI"/>
    <property type="match status" value="1"/>
</dbReference>
<dbReference type="InterPro" id="IPR008333">
    <property type="entry name" value="Cbr1-like_FAD-bd_dom"/>
</dbReference>
<keyword evidence="4" id="KW-1185">Reference proteome</keyword>
<dbReference type="SUPFAM" id="SSF63380">
    <property type="entry name" value="Riboflavin synthase domain-like"/>
    <property type="match status" value="1"/>
</dbReference>
<protein>
    <submittedName>
        <fullName evidence="3">Ring-1,2-phenylacetyl-CoA epoxidase subunit PaaE</fullName>
    </submittedName>
</protein>
<dbReference type="InterPro" id="IPR006058">
    <property type="entry name" value="2Fe2S_fd_BS"/>
</dbReference>
<dbReference type="EMBL" id="FNCG01000015">
    <property type="protein sequence ID" value="SDI01637.1"/>
    <property type="molecule type" value="Genomic_DNA"/>
</dbReference>
<dbReference type="Pfam" id="PF00175">
    <property type="entry name" value="NAD_binding_1"/>
    <property type="match status" value="1"/>
</dbReference>
<dbReference type="SUPFAM" id="SSF54292">
    <property type="entry name" value="2Fe-2S ferredoxin-like"/>
    <property type="match status" value="1"/>
</dbReference>
<dbReference type="InterPro" id="IPR001433">
    <property type="entry name" value="OxRdtase_FAD/NAD-bd"/>
</dbReference>
<proteinExistence type="predicted"/>
<dbReference type="InterPro" id="IPR050415">
    <property type="entry name" value="MRET"/>
</dbReference>
<dbReference type="InterPro" id="IPR017927">
    <property type="entry name" value="FAD-bd_FR_type"/>
</dbReference>
<dbReference type="Gene3D" id="3.40.50.80">
    <property type="entry name" value="Nucleotide-binding domain of ferredoxin-NADP reductase (FNR) module"/>
    <property type="match status" value="1"/>
</dbReference>
<dbReference type="InterPro" id="IPR001041">
    <property type="entry name" value="2Fe-2S_ferredoxin-type"/>
</dbReference>
<dbReference type="PROSITE" id="PS51085">
    <property type="entry name" value="2FE2S_FER_2"/>
    <property type="match status" value="1"/>
</dbReference>
<dbReference type="InterPro" id="IPR039261">
    <property type="entry name" value="FNR_nucleotide-bd"/>
</dbReference>
<dbReference type="GO" id="GO:0051537">
    <property type="term" value="F:2 iron, 2 sulfur cluster binding"/>
    <property type="evidence" value="ECO:0007669"/>
    <property type="project" value="InterPro"/>
</dbReference>
<dbReference type="STRING" id="551996.SAMN05192573_11539"/>
<dbReference type="Gene3D" id="3.10.20.30">
    <property type="match status" value="1"/>
</dbReference>
<dbReference type="CDD" id="cd06214">
    <property type="entry name" value="PA_degradation_oxidoreductase_like"/>
    <property type="match status" value="1"/>
</dbReference>
<dbReference type="PANTHER" id="PTHR47354">
    <property type="entry name" value="NADH OXIDOREDUCTASE HCR"/>
    <property type="match status" value="1"/>
</dbReference>
<dbReference type="RefSeq" id="WP_090531014.1">
    <property type="nucleotide sequence ID" value="NZ_FNCG01000015.1"/>
</dbReference>
<name>A0A1G8H4P9_9SPHI</name>
<dbReference type="Pfam" id="PF00970">
    <property type="entry name" value="FAD_binding_6"/>
    <property type="match status" value="1"/>
</dbReference>
<dbReference type="PROSITE" id="PS51384">
    <property type="entry name" value="FAD_FR"/>
    <property type="match status" value="1"/>
</dbReference>
<accession>A0A1G8H4P9</accession>
<dbReference type="Pfam" id="PF00111">
    <property type="entry name" value="Fer2"/>
    <property type="match status" value="1"/>
</dbReference>
<dbReference type="InterPro" id="IPR012675">
    <property type="entry name" value="Beta-grasp_dom_sf"/>
</dbReference>